<feature type="compositionally biased region" description="Acidic residues" evidence="5">
    <location>
        <begin position="853"/>
        <end position="867"/>
    </location>
</feature>
<organism evidence="7 8">
    <name type="scientific">Edaphochlamys debaryana</name>
    <dbReference type="NCBI Taxonomy" id="47281"/>
    <lineage>
        <taxon>Eukaryota</taxon>
        <taxon>Viridiplantae</taxon>
        <taxon>Chlorophyta</taxon>
        <taxon>core chlorophytes</taxon>
        <taxon>Chlorophyceae</taxon>
        <taxon>CS clade</taxon>
        <taxon>Chlamydomonadales</taxon>
        <taxon>Chlamydomonadales incertae sedis</taxon>
        <taxon>Edaphochlamys</taxon>
    </lineage>
</organism>
<keyword evidence="1 4" id="KW-0175">Coiled coil</keyword>
<dbReference type="InterPro" id="IPR027640">
    <property type="entry name" value="Kinesin-like_fam"/>
</dbReference>
<dbReference type="InterPro" id="IPR027417">
    <property type="entry name" value="P-loop_NTPase"/>
</dbReference>
<dbReference type="Gene3D" id="3.40.850.10">
    <property type="entry name" value="Kinesin motor domain"/>
    <property type="match status" value="1"/>
</dbReference>
<dbReference type="AlphaFoldDB" id="A0A835XHC5"/>
<keyword evidence="8" id="KW-1185">Reference proteome</keyword>
<reference evidence="7" key="1">
    <citation type="journal article" date="2020" name="bioRxiv">
        <title>Comparative genomics of Chlamydomonas.</title>
        <authorList>
            <person name="Craig R.J."/>
            <person name="Hasan A.R."/>
            <person name="Ness R.W."/>
            <person name="Keightley P.D."/>
        </authorList>
    </citation>
    <scope>NUCLEOTIDE SEQUENCE</scope>
    <source>
        <strain evidence="7">CCAP 11/70</strain>
    </source>
</reference>
<evidence type="ECO:0000313" key="7">
    <source>
        <dbReference type="EMBL" id="KAG2483112.1"/>
    </source>
</evidence>
<dbReference type="Proteomes" id="UP000612055">
    <property type="component" value="Unassembled WGS sequence"/>
</dbReference>
<evidence type="ECO:0000256" key="5">
    <source>
        <dbReference type="SAM" id="MobiDB-lite"/>
    </source>
</evidence>
<dbReference type="PANTHER" id="PTHR47968:SF75">
    <property type="entry name" value="CENTROMERE-ASSOCIATED PROTEIN E"/>
    <property type="match status" value="1"/>
</dbReference>
<evidence type="ECO:0000256" key="1">
    <source>
        <dbReference type="ARBA" id="ARBA00023054"/>
    </source>
</evidence>
<proteinExistence type="inferred from homology"/>
<keyword evidence="2" id="KW-0505">Motor protein</keyword>
<feature type="region of interest" description="Disordered" evidence="5">
    <location>
        <begin position="404"/>
        <end position="423"/>
    </location>
</feature>
<dbReference type="GO" id="GO:0003777">
    <property type="term" value="F:microtubule motor activity"/>
    <property type="evidence" value="ECO:0007669"/>
    <property type="project" value="InterPro"/>
</dbReference>
<feature type="region of interest" description="Disordered" evidence="5">
    <location>
        <begin position="719"/>
        <end position="810"/>
    </location>
</feature>
<dbReference type="GO" id="GO:0005524">
    <property type="term" value="F:ATP binding"/>
    <property type="evidence" value="ECO:0007669"/>
    <property type="project" value="InterPro"/>
</dbReference>
<feature type="compositionally biased region" description="Acidic residues" evidence="5">
    <location>
        <begin position="752"/>
        <end position="772"/>
    </location>
</feature>
<comment type="caution">
    <text evidence="7">The sequence shown here is derived from an EMBL/GenBank/DDBJ whole genome shotgun (WGS) entry which is preliminary data.</text>
</comment>
<dbReference type="PRINTS" id="PR00380">
    <property type="entry name" value="KINESINHEAVY"/>
</dbReference>
<dbReference type="SMART" id="SM00129">
    <property type="entry name" value="KISc"/>
    <property type="match status" value="1"/>
</dbReference>
<feature type="region of interest" description="Disordered" evidence="5">
    <location>
        <begin position="618"/>
        <end position="637"/>
    </location>
</feature>
<dbReference type="SUPFAM" id="SSF52540">
    <property type="entry name" value="P-loop containing nucleoside triphosphate hydrolases"/>
    <property type="match status" value="1"/>
</dbReference>
<feature type="region of interest" description="Disordered" evidence="5">
    <location>
        <begin position="516"/>
        <end position="539"/>
    </location>
</feature>
<protein>
    <recommendedName>
        <fullName evidence="6">Kinesin motor domain-containing protein</fullName>
    </recommendedName>
</protein>
<feature type="region of interest" description="Disordered" evidence="5">
    <location>
        <begin position="823"/>
        <end position="873"/>
    </location>
</feature>
<feature type="coiled-coil region" evidence="4">
    <location>
        <begin position="643"/>
        <end position="680"/>
    </location>
</feature>
<dbReference type="InterPro" id="IPR036961">
    <property type="entry name" value="Kinesin_motor_dom_sf"/>
</dbReference>
<dbReference type="PROSITE" id="PS50067">
    <property type="entry name" value="KINESIN_MOTOR_2"/>
    <property type="match status" value="1"/>
</dbReference>
<evidence type="ECO:0000313" key="8">
    <source>
        <dbReference type="Proteomes" id="UP000612055"/>
    </source>
</evidence>
<dbReference type="PANTHER" id="PTHR47968">
    <property type="entry name" value="CENTROMERE PROTEIN E"/>
    <property type="match status" value="1"/>
</dbReference>
<evidence type="ECO:0000256" key="2">
    <source>
        <dbReference type="ARBA" id="ARBA00023175"/>
    </source>
</evidence>
<dbReference type="GO" id="GO:0008017">
    <property type="term" value="F:microtubule binding"/>
    <property type="evidence" value="ECO:0007669"/>
    <property type="project" value="InterPro"/>
</dbReference>
<sequence length="1034" mass="111960">MEGREGELGMIQRSVQTVLEEVDSGVHRVAVHCLKIHNNELSDLLTGKPVKIMDDGSGELVYVTPEESALVSEEDLGRIMEKYKARREVTETNDNKTSSRSHALWVASLYERSPSSPEPQASRPRPLQRLVLVDMAGAEGSGATEGQSKAQEEGNHIRQDLYAFERYVRGLKTGTKPSSRERTLVRVLSDLLKGCGKLLVICTISMAAKDLNRRTGLTLDFAKGILKAALPQPEKRKSERQASTAIKKPRTDAVDLEDESGEGLVVRNFGSADLALALRPFPSYGHDSPEAQLGSIAQASGSTGATGTTAGPAGAGGLAAELEGRLATAEAANQELQAESARLREALEAEIARLQEESSKRQRRLQEEVDRARKALEVETARLQEESAERQRRLQEEVDHARKALEEQRDSEADSRQRMQEEVDGVKAQLLEAQEATKRASEATAVKLQEVESIRTQLLEAQAAKQAAEETAARSGRQQEEAVKQAEAAAAAKQGVEREMEHIKAQLLEAQAAKQAAEKTAARSGRQQEEAVKRAEEADAAKQEVERQLESIKAQLLEAQAAAKQAAEATAAQPDDTLFAVIREICRDMQEQIDTKDKRNPFYYPLFTFHGQLQNLLDKHGTGAGPSGSRPEASADADLSAKLAAKTQELRTAQEGVQELQRELEALDGWCKELDKLREALATLLNCVENTAQRNVVLLSFRVHFKQLRGVLAKAGQPTKLRSEAGGSGAGPGNRARLGPRPASLAGNEAGLSDDQDEPVIIDEEDSNEESGDDRTFAPRGAVAARTPGRYPLRSSMKGARPAAAEERGGRSKVVFMPPLAAAQEGGSGGSGTQRVGGKPKPAGKGGKHTPDLEGDPFLMEDADPGPEESGAPPALTFLSNGMTKVSLLKSLTSASEPKAQMPHGLNKCSPAFGAMHNVLARFRGRNGRALEATRREFGCAVVMRKLAYDGVVGRWMDKCRQDRLDFAAVLKAPKSELGEAWRQVLWEAAKQLEREWRASEERKQYVAYLRAAAADPSRAAAAADNHLGAAGNV</sequence>
<dbReference type="InterPro" id="IPR001752">
    <property type="entry name" value="Kinesin_motor_dom"/>
</dbReference>
<accession>A0A835XHC5</accession>
<evidence type="ECO:0000259" key="6">
    <source>
        <dbReference type="PROSITE" id="PS50067"/>
    </source>
</evidence>
<dbReference type="GO" id="GO:0007018">
    <property type="term" value="P:microtubule-based movement"/>
    <property type="evidence" value="ECO:0007669"/>
    <property type="project" value="InterPro"/>
</dbReference>
<dbReference type="Pfam" id="PF00225">
    <property type="entry name" value="Kinesin"/>
    <property type="match status" value="1"/>
</dbReference>
<evidence type="ECO:0000256" key="3">
    <source>
        <dbReference type="PROSITE-ProRule" id="PRU00283"/>
    </source>
</evidence>
<gene>
    <name evidence="7" type="ORF">HYH03_018002</name>
</gene>
<feature type="domain" description="Kinesin motor" evidence="6">
    <location>
        <begin position="1"/>
        <end position="228"/>
    </location>
</feature>
<comment type="caution">
    <text evidence="3">Lacks conserved residue(s) required for the propagation of feature annotation.</text>
</comment>
<dbReference type="EMBL" id="JAEHOE010000189">
    <property type="protein sequence ID" value="KAG2483112.1"/>
    <property type="molecule type" value="Genomic_DNA"/>
</dbReference>
<feature type="region of interest" description="Disordered" evidence="5">
    <location>
        <begin position="232"/>
        <end position="259"/>
    </location>
</feature>
<name>A0A835XHC5_9CHLO</name>
<evidence type="ECO:0000256" key="4">
    <source>
        <dbReference type="SAM" id="Coils"/>
    </source>
</evidence>
<comment type="similarity">
    <text evidence="3">Belongs to the TRAFAC class myosin-kinesin ATPase superfamily. Kinesin family.</text>
</comment>